<dbReference type="Proteomes" id="UP001157502">
    <property type="component" value="Chromosome 9"/>
</dbReference>
<proteinExistence type="predicted"/>
<accession>A0ACC2GU21</accession>
<name>A0ACC2GU21_DALPE</name>
<gene>
    <name evidence="1" type="ORF">DPEC_G00113470</name>
</gene>
<dbReference type="EMBL" id="CM055736">
    <property type="protein sequence ID" value="KAJ8007042.1"/>
    <property type="molecule type" value="Genomic_DNA"/>
</dbReference>
<evidence type="ECO:0000313" key="2">
    <source>
        <dbReference type="Proteomes" id="UP001157502"/>
    </source>
</evidence>
<keyword evidence="2" id="KW-1185">Reference proteome</keyword>
<protein>
    <submittedName>
        <fullName evidence="1">Uncharacterized protein</fullName>
    </submittedName>
</protein>
<evidence type="ECO:0000313" key="1">
    <source>
        <dbReference type="EMBL" id="KAJ8007042.1"/>
    </source>
</evidence>
<comment type="caution">
    <text evidence="1">The sequence shown here is derived from an EMBL/GenBank/DDBJ whole genome shotgun (WGS) entry which is preliminary data.</text>
</comment>
<organism evidence="1 2">
    <name type="scientific">Dallia pectoralis</name>
    <name type="common">Alaska blackfish</name>
    <dbReference type="NCBI Taxonomy" id="75939"/>
    <lineage>
        <taxon>Eukaryota</taxon>
        <taxon>Metazoa</taxon>
        <taxon>Chordata</taxon>
        <taxon>Craniata</taxon>
        <taxon>Vertebrata</taxon>
        <taxon>Euteleostomi</taxon>
        <taxon>Actinopterygii</taxon>
        <taxon>Neopterygii</taxon>
        <taxon>Teleostei</taxon>
        <taxon>Protacanthopterygii</taxon>
        <taxon>Esociformes</taxon>
        <taxon>Umbridae</taxon>
        <taxon>Dallia</taxon>
    </lineage>
</organism>
<sequence length="1001" mass="109067">MNVERGSIGRDVSTVGSRHMWVIESGRGPKICSATRPDTGQRDPMQNPPLRPLQRSRPSPINTTSWPICSTRALHREKGTRYLSFVSKAVLWERGFYQWTDHTVPDWRPGPCPRFLTHMKACPPDLRPPRFLSSKPRPRPPQQGQSQERPSLSAPKMHAGDIVSFDSTSVGIGERGLRVRAVEVSVSGRQQRQNITGERRSAAVVPPCVLVPVTPSPSRASPQLSVTDSRSGADPHPASATDTPLVHHLEGEKETLDGAKEKRKGLLVPSVAFCSPGLDPELSNEAEDTGPLASPLHSFSEGSLSDFSRPPSSQFSRSTDLNSGRSSVLSEDLSGMDSPHSQLCSSSMSMSALSSCIPWDSPLPQPPKLACHTPFHLPISDQMRLGTPDMVTPAPQPGRVLSHYPEPSLDPSQDRTSPSFPSKTCQSSLSPQCRIPPWPESGLVSGSPSSSTATERNDRTSRWSVLPPISPVRDGGGRVASQSCCSQISSSQSHAFDELENIAPRTVSCLSSDDPLSTAYSGPPATEMSPGLAALTVGCDTMELGSLSRVQLLLLDRPEPVDPRFLPGHHSLNEDAAAGHTVQLRASSPGPGLGTPGVLRTVAAGSCRNGNAAERCVATGRVSVRGKRDTMSGNTDNGPRSPRSWSSDSSPSDVVSPSSPGQYSCDGEESDSNTSMASTSLSGRNAGHRPDQEASEREEPGCTIPWERAEASAEDRRRPRRTERRTRQKERKREERKTKVLNIYSKLQDSDPLQPSLNRGRSKFEDFNFLAKYCIFSQEKLTEYKRAFEAVDSDRDGYISCLQVLLGLKKIIPSELLSDEEEIYVYRILEMVDFRVTDGLTDLRLFAVIASLAQKIATMDPSVAESAEPASEEPHTIPEPLYFTSSIRSSATSALVFMRSLISKMDFCSLELKLYKAKQLFLFLLEGPAEGSVVQQGCISAEQLLVELKAGGIRPEQEEAIKQELQNVSSLDLLDFLAYLPLFLLIHKSVIANPLDDASNL</sequence>
<reference evidence="1" key="1">
    <citation type="submission" date="2021-05" db="EMBL/GenBank/DDBJ databases">
        <authorList>
            <person name="Pan Q."/>
            <person name="Jouanno E."/>
            <person name="Zahm M."/>
            <person name="Klopp C."/>
            <person name="Cabau C."/>
            <person name="Louis A."/>
            <person name="Berthelot C."/>
            <person name="Parey E."/>
            <person name="Roest Crollius H."/>
            <person name="Montfort J."/>
            <person name="Robinson-Rechavi M."/>
            <person name="Bouchez O."/>
            <person name="Lampietro C."/>
            <person name="Lopez Roques C."/>
            <person name="Donnadieu C."/>
            <person name="Postlethwait J."/>
            <person name="Bobe J."/>
            <person name="Dillon D."/>
            <person name="Chandos A."/>
            <person name="von Hippel F."/>
            <person name="Guiguen Y."/>
        </authorList>
    </citation>
    <scope>NUCLEOTIDE SEQUENCE</scope>
    <source>
        <strain evidence="1">YG-Jan2019</strain>
    </source>
</reference>